<keyword evidence="3" id="KW-1185">Reference proteome</keyword>
<dbReference type="HOGENOM" id="CLU_049102_0_0_1"/>
<gene>
    <name evidence="2" type="ORF">SELMODRAFT_444713</name>
</gene>
<evidence type="ECO:0000256" key="1">
    <source>
        <dbReference type="SAM" id="MobiDB-lite"/>
    </source>
</evidence>
<protein>
    <submittedName>
        <fullName evidence="2">Uncharacterized protein</fullName>
    </submittedName>
</protein>
<proteinExistence type="predicted"/>
<feature type="region of interest" description="Disordered" evidence="1">
    <location>
        <begin position="169"/>
        <end position="195"/>
    </location>
</feature>
<organism evidence="3">
    <name type="scientific">Selaginella moellendorffii</name>
    <name type="common">Spikemoss</name>
    <dbReference type="NCBI Taxonomy" id="88036"/>
    <lineage>
        <taxon>Eukaryota</taxon>
        <taxon>Viridiplantae</taxon>
        <taxon>Streptophyta</taxon>
        <taxon>Embryophyta</taxon>
        <taxon>Tracheophyta</taxon>
        <taxon>Lycopodiopsida</taxon>
        <taxon>Selaginellales</taxon>
        <taxon>Selaginellaceae</taxon>
        <taxon>Selaginella</taxon>
    </lineage>
</organism>
<accession>D8SCA8</accession>
<sequence>MITGHIEFAHNQETFSCGHISPSALQYRREVHHGKEVRLLNGAELKAFQPCTRRARRSKMARKIINASDIASNAMQDENIFKLCNPFVQVKEVSSYLLEEVILEMQKFGECYARRPNLTEVQYRPVACAMFPVFAGLAPKKGELLDGEDMKNMKKDAVSSFDMSSITDALEEVPDPSRPGSRASNSSRESDRSGFSFTGDTFIHEDGTHLKGREAVDVRGLVTYDNNQVAGRSIFEMKGNQKWTFGLYQGLNYGVGSLVDNIKRHRFKKFYVVVMGIEWVGCAVIDPIGFLISKEKKLSGIPEFRKHVELKIAYLKQKGKTEEVKNMEKRYPKSLSDKDLLDSLTKEMNGNMSAAAVNASKAARKIEYVPEFKIATNVLVGTATFRKNAFNMNKYPIAEGQALKEELTIVKGIARVIFGDRVLDWELPALIKHANQRKAKSVDLVKKVIKA</sequence>
<name>D8SCA8_SELML</name>
<dbReference type="Proteomes" id="UP000001514">
    <property type="component" value="Unassembled WGS sequence"/>
</dbReference>
<evidence type="ECO:0000313" key="3">
    <source>
        <dbReference type="Proteomes" id="UP000001514"/>
    </source>
</evidence>
<reference evidence="2 3" key="1">
    <citation type="journal article" date="2011" name="Science">
        <title>The Selaginella genome identifies genetic changes associated with the evolution of vascular plants.</title>
        <authorList>
            <person name="Banks J.A."/>
            <person name="Nishiyama T."/>
            <person name="Hasebe M."/>
            <person name="Bowman J.L."/>
            <person name="Gribskov M."/>
            <person name="dePamphilis C."/>
            <person name="Albert V.A."/>
            <person name="Aono N."/>
            <person name="Aoyama T."/>
            <person name="Ambrose B.A."/>
            <person name="Ashton N.W."/>
            <person name="Axtell M.J."/>
            <person name="Barker E."/>
            <person name="Barker M.S."/>
            <person name="Bennetzen J.L."/>
            <person name="Bonawitz N.D."/>
            <person name="Chapple C."/>
            <person name="Cheng C."/>
            <person name="Correa L.G."/>
            <person name="Dacre M."/>
            <person name="DeBarry J."/>
            <person name="Dreyer I."/>
            <person name="Elias M."/>
            <person name="Engstrom E.M."/>
            <person name="Estelle M."/>
            <person name="Feng L."/>
            <person name="Finet C."/>
            <person name="Floyd S.K."/>
            <person name="Frommer W.B."/>
            <person name="Fujita T."/>
            <person name="Gramzow L."/>
            <person name="Gutensohn M."/>
            <person name="Harholt J."/>
            <person name="Hattori M."/>
            <person name="Heyl A."/>
            <person name="Hirai T."/>
            <person name="Hiwatashi Y."/>
            <person name="Ishikawa M."/>
            <person name="Iwata M."/>
            <person name="Karol K.G."/>
            <person name="Koehler B."/>
            <person name="Kolukisaoglu U."/>
            <person name="Kubo M."/>
            <person name="Kurata T."/>
            <person name="Lalonde S."/>
            <person name="Li K."/>
            <person name="Li Y."/>
            <person name="Litt A."/>
            <person name="Lyons E."/>
            <person name="Manning G."/>
            <person name="Maruyama T."/>
            <person name="Michael T.P."/>
            <person name="Mikami K."/>
            <person name="Miyazaki S."/>
            <person name="Morinaga S."/>
            <person name="Murata T."/>
            <person name="Mueller-Roeber B."/>
            <person name="Nelson D.R."/>
            <person name="Obara M."/>
            <person name="Oguri Y."/>
            <person name="Olmstead R.G."/>
            <person name="Onodera N."/>
            <person name="Petersen B.L."/>
            <person name="Pils B."/>
            <person name="Prigge M."/>
            <person name="Rensing S.A."/>
            <person name="Riano-Pachon D.M."/>
            <person name="Roberts A.W."/>
            <person name="Sato Y."/>
            <person name="Scheller H.V."/>
            <person name="Schulz B."/>
            <person name="Schulz C."/>
            <person name="Shakirov E.V."/>
            <person name="Shibagaki N."/>
            <person name="Shinohara N."/>
            <person name="Shippen D.E."/>
            <person name="Soerensen I."/>
            <person name="Sotooka R."/>
            <person name="Sugimoto N."/>
            <person name="Sugita M."/>
            <person name="Sumikawa N."/>
            <person name="Tanurdzic M."/>
            <person name="Theissen G."/>
            <person name="Ulvskov P."/>
            <person name="Wakazuki S."/>
            <person name="Weng J.K."/>
            <person name="Willats W.W."/>
            <person name="Wipf D."/>
            <person name="Wolf P.G."/>
            <person name="Yang L."/>
            <person name="Zimmer A.D."/>
            <person name="Zhu Q."/>
            <person name="Mitros T."/>
            <person name="Hellsten U."/>
            <person name="Loque D."/>
            <person name="Otillar R."/>
            <person name="Salamov A."/>
            <person name="Schmutz J."/>
            <person name="Shapiro H."/>
            <person name="Lindquist E."/>
            <person name="Lucas S."/>
            <person name="Rokhsar D."/>
            <person name="Grigoriev I.V."/>
        </authorList>
    </citation>
    <scope>NUCLEOTIDE SEQUENCE [LARGE SCALE GENOMIC DNA]</scope>
</reference>
<dbReference type="EMBL" id="GL377612">
    <property type="protein sequence ID" value="EFJ17825.1"/>
    <property type="molecule type" value="Genomic_DNA"/>
</dbReference>
<evidence type="ECO:0000313" key="2">
    <source>
        <dbReference type="EMBL" id="EFJ17825.1"/>
    </source>
</evidence>
<feature type="compositionally biased region" description="Polar residues" evidence="1">
    <location>
        <begin position="182"/>
        <end position="195"/>
    </location>
</feature>
<dbReference type="AlphaFoldDB" id="D8SCA8"/>
<dbReference type="Gramene" id="EFJ17825">
    <property type="protein sequence ID" value="EFJ17825"/>
    <property type="gene ID" value="SELMODRAFT_444713"/>
</dbReference>
<dbReference type="KEGG" id="smo:SELMODRAFT_444713"/>
<dbReference type="InParanoid" id="D8SCA8"/>